<comment type="subcellular location">
    <subcellularLocation>
        <location evidence="1">Cytoplasm</location>
    </subcellularLocation>
</comment>
<comment type="similarity">
    <text evidence="2">Belongs to the NCF2/NOXA1 family.</text>
</comment>
<evidence type="ECO:0000256" key="6">
    <source>
        <dbReference type="ARBA" id="ARBA00022803"/>
    </source>
</evidence>
<dbReference type="SUPFAM" id="SSF48452">
    <property type="entry name" value="TPR-like"/>
    <property type="match status" value="1"/>
</dbReference>
<dbReference type="PANTHER" id="PTHR15175:SF0">
    <property type="entry name" value="SH3 DOMAIN-CONTAINING PROTEIN C23A1.17"/>
    <property type="match status" value="1"/>
</dbReference>
<dbReference type="AlphaFoldDB" id="A0A9N9P4Q9"/>
<feature type="repeat" description="TPR" evidence="7">
    <location>
        <begin position="36"/>
        <end position="69"/>
    </location>
</feature>
<dbReference type="InterPro" id="IPR051864">
    <property type="entry name" value="NCF2_NOXA1"/>
</dbReference>
<comment type="caution">
    <text evidence="8">The sequence shown here is derived from an EMBL/GenBank/DDBJ whole genome shotgun (WGS) entry which is preliminary data.</text>
</comment>
<accession>A0A9N9P4Q9</accession>
<gene>
    <name evidence="8" type="ORF">DERYTH_LOCUS20133</name>
</gene>
<name>A0A9N9P4Q9_9GLOM</name>
<dbReference type="OrthoDB" id="9450131at2759"/>
<dbReference type="InterPro" id="IPR019734">
    <property type="entry name" value="TPR_rpt"/>
</dbReference>
<dbReference type="PROSITE" id="PS50293">
    <property type="entry name" value="TPR_REGION"/>
    <property type="match status" value="1"/>
</dbReference>
<evidence type="ECO:0000313" key="8">
    <source>
        <dbReference type="EMBL" id="CAG8784583.1"/>
    </source>
</evidence>
<keyword evidence="3" id="KW-0728">SH3 domain</keyword>
<dbReference type="Gene3D" id="1.25.40.10">
    <property type="entry name" value="Tetratricopeptide repeat domain"/>
    <property type="match status" value="1"/>
</dbReference>
<dbReference type="InterPro" id="IPR011990">
    <property type="entry name" value="TPR-like_helical_dom_sf"/>
</dbReference>
<sequence>MTLRYELEQWRDAIKAYDEVDFDRALDCFKTIDDNAKVHFNIGLIYAALGEHEEACQSFKKSVKLDQYFAVGYFQKGVSNFLLGEFEKALVDFNDALQFLRGNMLVTYEQLGLNFCLYSCEILFNRGICYLNLDQTEQGMADLSLAAKEKLTEGHDVIDEAIQIRGQGFSVFSVPVGVLFRPPEKKLYDVKILLENALMNLKLNPDFIGFDDAEQLKKAQMAILDTHDPLLHPSLTNHPEE</sequence>
<organism evidence="8 9">
    <name type="scientific">Dentiscutata erythropus</name>
    <dbReference type="NCBI Taxonomy" id="1348616"/>
    <lineage>
        <taxon>Eukaryota</taxon>
        <taxon>Fungi</taxon>
        <taxon>Fungi incertae sedis</taxon>
        <taxon>Mucoromycota</taxon>
        <taxon>Glomeromycotina</taxon>
        <taxon>Glomeromycetes</taxon>
        <taxon>Diversisporales</taxon>
        <taxon>Gigasporaceae</taxon>
        <taxon>Dentiscutata</taxon>
    </lineage>
</organism>
<keyword evidence="5" id="KW-0677">Repeat</keyword>
<dbReference type="FunFam" id="1.25.40.10:FF:000017">
    <property type="entry name" value="NADPH oxidase regulator NoxR"/>
    <property type="match status" value="1"/>
</dbReference>
<evidence type="ECO:0000256" key="5">
    <source>
        <dbReference type="ARBA" id="ARBA00022737"/>
    </source>
</evidence>
<keyword evidence="9" id="KW-1185">Reference proteome</keyword>
<evidence type="ECO:0000256" key="3">
    <source>
        <dbReference type="ARBA" id="ARBA00022443"/>
    </source>
</evidence>
<evidence type="ECO:0000256" key="7">
    <source>
        <dbReference type="PROSITE-ProRule" id="PRU00339"/>
    </source>
</evidence>
<dbReference type="PROSITE" id="PS50005">
    <property type="entry name" value="TPR"/>
    <property type="match status" value="1"/>
</dbReference>
<evidence type="ECO:0000256" key="4">
    <source>
        <dbReference type="ARBA" id="ARBA00022490"/>
    </source>
</evidence>
<dbReference type="EMBL" id="CAJVPY010023164">
    <property type="protein sequence ID" value="CAG8784583.1"/>
    <property type="molecule type" value="Genomic_DNA"/>
</dbReference>
<protein>
    <submittedName>
        <fullName evidence="8">17107_t:CDS:1</fullName>
    </submittedName>
</protein>
<dbReference type="PANTHER" id="PTHR15175">
    <property type="entry name" value="NEUTROPHIL CYTOSOLIC FACTOR 2, NEUTROPHIL NADPH OXIDASE FACTOR 2"/>
    <property type="match status" value="1"/>
</dbReference>
<dbReference type="GO" id="GO:0005737">
    <property type="term" value="C:cytoplasm"/>
    <property type="evidence" value="ECO:0007669"/>
    <property type="project" value="UniProtKB-SubCell"/>
</dbReference>
<evidence type="ECO:0000313" key="9">
    <source>
        <dbReference type="Proteomes" id="UP000789405"/>
    </source>
</evidence>
<keyword evidence="6 7" id="KW-0802">TPR repeat</keyword>
<evidence type="ECO:0000256" key="2">
    <source>
        <dbReference type="ARBA" id="ARBA00008051"/>
    </source>
</evidence>
<dbReference type="Pfam" id="PF13181">
    <property type="entry name" value="TPR_8"/>
    <property type="match status" value="1"/>
</dbReference>
<evidence type="ECO:0000256" key="1">
    <source>
        <dbReference type="ARBA" id="ARBA00004496"/>
    </source>
</evidence>
<reference evidence="8" key="1">
    <citation type="submission" date="2021-06" db="EMBL/GenBank/DDBJ databases">
        <authorList>
            <person name="Kallberg Y."/>
            <person name="Tangrot J."/>
            <person name="Rosling A."/>
        </authorList>
    </citation>
    <scope>NUCLEOTIDE SEQUENCE</scope>
    <source>
        <strain evidence="8">MA453B</strain>
    </source>
</reference>
<proteinExistence type="inferred from homology"/>
<dbReference type="SMART" id="SM00028">
    <property type="entry name" value="TPR"/>
    <property type="match status" value="3"/>
</dbReference>
<keyword evidence="4" id="KW-0963">Cytoplasm</keyword>
<dbReference type="Proteomes" id="UP000789405">
    <property type="component" value="Unassembled WGS sequence"/>
</dbReference>
<feature type="non-terminal residue" evidence="8">
    <location>
        <position position="241"/>
    </location>
</feature>